<dbReference type="FunFam" id="3.40.50.1100:FF:000024">
    <property type="entry name" value="Probable threonine synthase"/>
    <property type="match status" value="1"/>
</dbReference>
<keyword evidence="14" id="KW-1185">Reference proteome</keyword>
<dbReference type="GO" id="GO:0009088">
    <property type="term" value="P:threonine biosynthetic process"/>
    <property type="evidence" value="ECO:0007669"/>
    <property type="project" value="UniProtKB-UniPathway"/>
</dbReference>
<evidence type="ECO:0000256" key="4">
    <source>
        <dbReference type="ARBA" id="ARBA00013028"/>
    </source>
</evidence>
<evidence type="ECO:0000256" key="9">
    <source>
        <dbReference type="PIRSR" id="PIRSR604450-51"/>
    </source>
</evidence>
<comment type="caution">
    <text evidence="12">The sequence shown here is derived from an EMBL/GenBank/DDBJ whole genome shotgun (WGS) entry which is preliminary data.</text>
</comment>
<reference evidence="13" key="3">
    <citation type="submission" date="2020-01" db="EMBL/GenBank/DDBJ databases">
        <authorList>
            <person name="Perkins V."/>
            <person name="Lessard M.-H."/>
            <person name="Dugat-Bony E."/>
            <person name="Frenette M."/>
            <person name="Labrie S."/>
        </authorList>
    </citation>
    <scope>NUCLEOTIDE SEQUENCE</scope>
    <source>
        <strain evidence="13">LMA-70</strain>
    </source>
</reference>
<dbReference type="AlphaFoldDB" id="A0A0J9XA92"/>
<protein>
    <recommendedName>
        <fullName evidence="4">threonine synthase</fullName>
        <ecNumber evidence="4">4.2.3.1</ecNumber>
    </recommendedName>
</protein>
<dbReference type="Pfam" id="PF14821">
    <property type="entry name" value="Thr_synth_N"/>
    <property type="match status" value="1"/>
</dbReference>
<evidence type="ECO:0000256" key="2">
    <source>
        <dbReference type="ARBA" id="ARBA00004979"/>
    </source>
</evidence>
<evidence type="ECO:0000256" key="8">
    <source>
        <dbReference type="ARBA" id="ARBA00023239"/>
    </source>
</evidence>
<reference evidence="12 14" key="1">
    <citation type="submission" date="2014-03" db="EMBL/GenBank/DDBJ databases">
        <authorList>
            <person name="Casaregola S."/>
        </authorList>
    </citation>
    <scope>NUCLEOTIDE SEQUENCE [LARGE SCALE GENOMIC DNA]</scope>
    <source>
        <strain evidence="12 14">CLIB 918</strain>
    </source>
</reference>
<evidence type="ECO:0000313" key="13">
    <source>
        <dbReference type="EMBL" id="KAF5099941.1"/>
    </source>
</evidence>
<dbReference type="OrthoDB" id="5203861at2759"/>
<gene>
    <name evidence="12" type="ORF">BN980_GECA07s03706g</name>
    <name evidence="13" type="ORF">DV451_002764</name>
</gene>
<reference evidence="13" key="2">
    <citation type="journal article" date="2020" name="Front. Microbiol.">
        <title>Phenotypic and Genetic Characterization of the Cheese Ripening Yeast Geotrichum candidum.</title>
        <authorList>
            <person name="Perkins V."/>
            <person name="Vignola S."/>
            <person name="Lessard M.H."/>
            <person name="Plante P.L."/>
            <person name="Corbeil J."/>
            <person name="Dugat-Bony E."/>
            <person name="Frenette M."/>
            <person name="Labrie S."/>
        </authorList>
    </citation>
    <scope>NUCLEOTIDE SEQUENCE</scope>
    <source>
        <strain evidence="13">LMA-70</strain>
    </source>
</reference>
<dbReference type="Pfam" id="PF24857">
    <property type="entry name" value="THR4_C"/>
    <property type="match status" value="1"/>
</dbReference>
<dbReference type="PROSITE" id="PS00165">
    <property type="entry name" value="DEHYDRATASE_SER_THR"/>
    <property type="match status" value="1"/>
</dbReference>
<dbReference type="Gene3D" id="3.40.50.1100">
    <property type="match status" value="2"/>
</dbReference>
<dbReference type="EMBL" id="QQZK01000053">
    <property type="protein sequence ID" value="KAF5099941.1"/>
    <property type="molecule type" value="Genomic_DNA"/>
</dbReference>
<dbReference type="InterPro" id="IPR001926">
    <property type="entry name" value="TrpB-like_PALP"/>
</dbReference>
<evidence type="ECO:0000313" key="12">
    <source>
        <dbReference type="EMBL" id="CDO54377.1"/>
    </source>
</evidence>
<dbReference type="InterPro" id="IPR037158">
    <property type="entry name" value="Thr_synth_N_sf"/>
</dbReference>
<evidence type="ECO:0000256" key="1">
    <source>
        <dbReference type="ARBA" id="ARBA00001933"/>
    </source>
</evidence>
<dbReference type="EC" id="4.2.3.1" evidence="4"/>
<dbReference type="Pfam" id="PF00291">
    <property type="entry name" value="PALP"/>
    <property type="match status" value="1"/>
</dbReference>
<name>A0A0J9XA92_GEOCN</name>
<keyword evidence="6" id="KW-0791">Threonine biosynthesis</keyword>
<dbReference type="CDD" id="cd01560">
    <property type="entry name" value="Thr-synth_2"/>
    <property type="match status" value="1"/>
</dbReference>
<dbReference type="Proteomes" id="UP000242525">
    <property type="component" value="Unassembled WGS sequence"/>
</dbReference>
<feature type="modified residue" description="N6-(pyridoxal phosphate)lysine" evidence="9">
    <location>
        <position position="121"/>
    </location>
</feature>
<dbReference type="NCBIfam" id="TIGR00260">
    <property type="entry name" value="thrC"/>
    <property type="match status" value="1"/>
</dbReference>
<dbReference type="GO" id="GO:0004795">
    <property type="term" value="F:threonine synthase activity"/>
    <property type="evidence" value="ECO:0007669"/>
    <property type="project" value="UniProtKB-EC"/>
</dbReference>
<feature type="domain" description="Threonine synthase N-terminal" evidence="11">
    <location>
        <begin position="7"/>
        <end position="87"/>
    </location>
</feature>
<sequence length="524" mass="57992">MVSNSQRYLSTRSSTEPYLSFEQAVIQGLAPDGGLYIPTEIPNLPENFLEEWKDLSFQELAFNILSLYISDDEIPAADLKTLVEKSYSTFRAEDITPLTTLNQDLGLYLLELFHGPTYAFKDVALQFVGNLFEYFLTRRNAGKAEDAADRDIITVVGATSGDTGSAAIYGLRNKKDVSVFILYPNGRVSPIQEAQMTSVLDPNVHTISVTGTFDDCQDLVKQVFGDKQFNDKYHVGAVNSINWARILAQITYYFHSFFTLAKTVPGGPQALAKKINFVVPTGNFGDILAGFYAKKMGLPVNQLIIATNSNDILDRFVKSGSYSKSASENEAPVVHATMSPAMDILVSSNFERFLWYLARENIASSNTEAGSIVNKWMNDLKTTGSFSVPESVLSAARAHFSSERASDEQTTETIKKVYTEVTPKYILDPHSSVAVTAALRAIKEQPKGEAQYFVALSTAHPAKFSDAVDLALKGIDGYSFEDDVLPQEFKEMATKEKKHLYADKPDLELIKSIIVDELAKEKNI</sequence>
<dbReference type="Proteomes" id="UP000750522">
    <property type="component" value="Unassembled WGS sequence"/>
</dbReference>
<keyword evidence="5" id="KW-0028">Amino-acid biosynthesis</keyword>
<evidence type="ECO:0000259" key="11">
    <source>
        <dbReference type="Pfam" id="PF14821"/>
    </source>
</evidence>
<dbReference type="Gene3D" id="3.90.1380.10">
    <property type="entry name" value="Threonine synthase, N-terminal domain"/>
    <property type="match status" value="1"/>
</dbReference>
<dbReference type="InterPro" id="IPR029144">
    <property type="entry name" value="Thr_synth_N"/>
</dbReference>
<keyword evidence="7 9" id="KW-0663">Pyridoxal phosphate</keyword>
<keyword evidence="8" id="KW-0456">Lyase</keyword>
<dbReference type="SUPFAM" id="SSF53686">
    <property type="entry name" value="Tryptophan synthase beta subunit-like PLP-dependent enzymes"/>
    <property type="match status" value="1"/>
</dbReference>
<dbReference type="GO" id="GO:0030170">
    <property type="term" value="F:pyridoxal phosphate binding"/>
    <property type="evidence" value="ECO:0007669"/>
    <property type="project" value="InterPro"/>
</dbReference>
<dbReference type="InterPro" id="IPR000634">
    <property type="entry name" value="Ser/Thr_deHydtase_PyrdxlP-BS"/>
</dbReference>
<accession>A0A0J9XA92</accession>
<dbReference type="InterPro" id="IPR051166">
    <property type="entry name" value="Threonine_Synthase"/>
</dbReference>
<comment type="cofactor">
    <cofactor evidence="1 9">
        <name>pyridoxal 5'-phosphate</name>
        <dbReference type="ChEBI" id="CHEBI:597326"/>
    </cofactor>
</comment>
<dbReference type="STRING" id="1173061.A0A0J9XA92"/>
<dbReference type="PANTHER" id="PTHR42690:SF1">
    <property type="entry name" value="THREONINE SYNTHASE-LIKE 2"/>
    <property type="match status" value="1"/>
</dbReference>
<proteinExistence type="inferred from homology"/>
<dbReference type="UniPathway" id="UPA00050">
    <property type="reaction ID" value="UER00065"/>
</dbReference>
<feature type="domain" description="Tryptophan synthase beta chain-like PALP" evidence="10">
    <location>
        <begin position="95"/>
        <end position="358"/>
    </location>
</feature>
<organism evidence="12 14">
    <name type="scientific">Geotrichum candidum</name>
    <name type="common">Oospora lactis</name>
    <name type="synonym">Dipodascus geotrichum</name>
    <dbReference type="NCBI Taxonomy" id="1173061"/>
    <lineage>
        <taxon>Eukaryota</taxon>
        <taxon>Fungi</taxon>
        <taxon>Dikarya</taxon>
        <taxon>Ascomycota</taxon>
        <taxon>Saccharomycotina</taxon>
        <taxon>Dipodascomycetes</taxon>
        <taxon>Dipodascales</taxon>
        <taxon>Dipodascaceae</taxon>
        <taxon>Geotrichum</taxon>
    </lineage>
</organism>
<evidence type="ECO:0000256" key="3">
    <source>
        <dbReference type="ARBA" id="ARBA00005517"/>
    </source>
</evidence>
<dbReference type="InterPro" id="IPR036052">
    <property type="entry name" value="TrpB-like_PALP_sf"/>
</dbReference>
<evidence type="ECO:0000313" key="14">
    <source>
        <dbReference type="Proteomes" id="UP000242525"/>
    </source>
</evidence>
<dbReference type="PANTHER" id="PTHR42690">
    <property type="entry name" value="THREONINE SYNTHASE FAMILY MEMBER"/>
    <property type="match status" value="1"/>
</dbReference>
<dbReference type="InterPro" id="IPR004450">
    <property type="entry name" value="Thr_synthase-like"/>
</dbReference>
<comment type="similarity">
    <text evidence="3">Belongs to the threonine synthase family.</text>
</comment>
<evidence type="ECO:0000259" key="10">
    <source>
        <dbReference type="Pfam" id="PF00291"/>
    </source>
</evidence>
<comment type="pathway">
    <text evidence="2">Amino-acid biosynthesis; L-threonine biosynthesis; L-threonine from L-aspartate: step 5/5.</text>
</comment>
<dbReference type="EMBL" id="CCBN010000007">
    <property type="protein sequence ID" value="CDO54377.1"/>
    <property type="molecule type" value="Genomic_DNA"/>
</dbReference>
<evidence type="ECO:0000256" key="6">
    <source>
        <dbReference type="ARBA" id="ARBA00022697"/>
    </source>
</evidence>
<evidence type="ECO:0000256" key="7">
    <source>
        <dbReference type="ARBA" id="ARBA00022898"/>
    </source>
</evidence>
<evidence type="ECO:0000256" key="5">
    <source>
        <dbReference type="ARBA" id="ARBA00022605"/>
    </source>
</evidence>
<dbReference type="FunFam" id="3.90.1380.10:FF:000003">
    <property type="entry name" value="THR4p Threonine synthase"/>
    <property type="match status" value="1"/>
</dbReference>